<evidence type="ECO:0000313" key="2">
    <source>
        <dbReference type="EMBL" id="MBR7829586.1"/>
    </source>
</evidence>
<reference evidence="2" key="1">
    <citation type="submission" date="2021-04" db="EMBL/GenBank/DDBJ databases">
        <title>Genome based classification of Actinospica acidithermotolerans sp. nov., an actinobacterium isolated from an Indonesian hot spring.</title>
        <authorList>
            <person name="Kusuma A.B."/>
            <person name="Putra K.E."/>
            <person name="Nafisah S."/>
            <person name="Loh J."/>
            <person name="Nouioui I."/>
            <person name="Goodfellow M."/>
        </authorList>
    </citation>
    <scope>NUCLEOTIDE SEQUENCE</scope>
    <source>
        <strain evidence="2">MGRD01-02</strain>
    </source>
</reference>
<dbReference type="AlphaFoldDB" id="A0A941INK4"/>
<evidence type="ECO:0000256" key="1">
    <source>
        <dbReference type="SAM" id="MobiDB-lite"/>
    </source>
</evidence>
<gene>
    <name evidence="2" type="ORF">KDK95_24990</name>
</gene>
<dbReference type="InterPro" id="IPR012341">
    <property type="entry name" value="6hp_glycosidase-like_sf"/>
</dbReference>
<feature type="region of interest" description="Disordered" evidence="1">
    <location>
        <begin position="358"/>
        <end position="388"/>
    </location>
</feature>
<dbReference type="SUPFAM" id="SSF48208">
    <property type="entry name" value="Six-hairpin glycosidases"/>
    <property type="match status" value="1"/>
</dbReference>
<keyword evidence="3" id="KW-1185">Reference proteome</keyword>
<comment type="caution">
    <text evidence="2">The sequence shown here is derived from an EMBL/GenBank/DDBJ whole genome shotgun (WGS) entry which is preliminary data.</text>
</comment>
<dbReference type="GO" id="GO:0005975">
    <property type="term" value="P:carbohydrate metabolic process"/>
    <property type="evidence" value="ECO:0007669"/>
    <property type="project" value="InterPro"/>
</dbReference>
<dbReference type="EMBL" id="JAGSOH010000091">
    <property type="protein sequence ID" value="MBR7829586.1"/>
    <property type="molecule type" value="Genomic_DNA"/>
</dbReference>
<accession>A0A941INK4</accession>
<proteinExistence type="predicted"/>
<evidence type="ECO:0000313" key="3">
    <source>
        <dbReference type="Proteomes" id="UP000676325"/>
    </source>
</evidence>
<organism evidence="2 3">
    <name type="scientific">Actinospica acidithermotolerans</name>
    <dbReference type="NCBI Taxonomy" id="2828514"/>
    <lineage>
        <taxon>Bacteria</taxon>
        <taxon>Bacillati</taxon>
        <taxon>Actinomycetota</taxon>
        <taxon>Actinomycetes</taxon>
        <taxon>Catenulisporales</taxon>
        <taxon>Actinospicaceae</taxon>
        <taxon>Actinospica</taxon>
    </lineage>
</organism>
<name>A0A941INK4_9ACTN</name>
<sequence length="388" mass="41456">MVRPPTQASDARSLSGGAILAGAGVLELPLIERTAAGIAAIQRPDGSIPWFHGDKTDPWDHVESAMALDAAGRPAAAEAAYRWLADRQNSDGSWYANYTDTPEGAAEPSDKTKDANFTAYIAVGVYHHWLITGDDAFLDALWPSVSQAVEFVLGLQRADGAIRWNPDSDEALLTGCSSMYQALRCAVAIAERMCEPRPASEWTDAALRLGRAVASAGGFGGQPSSGVFAEKARYSMDWYYPILGTALRGAAARARLDAGWERFVVPGLGTRCVDDRPWVTGGETFELCIALWAAGRPDHARRLLTDAGHLRDPDGLYWTGYVYADNAIWPEEKTSWTAGSLLLALAVLGGEPATRTVFGGEDLPAGPIAAGRREATPRIGEPTPAGSR</sequence>
<dbReference type="Proteomes" id="UP000676325">
    <property type="component" value="Unassembled WGS sequence"/>
</dbReference>
<dbReference type="InterPro" id="IPR008928">
    <property type="entry name" value="6-hairpin_glycosidase_sf"/>
</dbReference>
<protein>
    <submittedName>
        <fullName evidence="2">Prenyltransferase</fullName>
    </submittedName>
</protein>
<dbReference type="Gene3D" id="1.50.10.10">
    <property type="match status" value="1"/>
</dbReference>